<protein>
    <recommendedName>
        <fullName evidence="10">RING-type domain-containing protein</fullName>
    </recommendedName>
</protein>
<sequence>MDSVHDHNYIENVKRQLGNKSADDLTPEEKWRLEHIRIHEQHKGHESMHAEMVIVLLVTGAVAQVVLVQWKQRHFQSYQLVTLIGMWIVPIIICLRNQSWRFIFIWLVFSCVTGLIFRKSLETPIDGTTPRLVYKWFYFLYKLSYGLGIVGYVILMATFLGLNLLFDTKPHVWMDCGVLFLFYGLYYGVLGRDIAEICADKMASHIGYYNAKGMPTRSLNANVCAVCGNKLLTPLNEDGVLENTYKLSCGHVFHEFCIRGWCIVGKKQTCPYCKEKVDLKKMFCNPWERPHVLYGQLLDWIRWLVAWQPCIFFLVQGINWILGLE</sequence>
<dbReference type="CDD" id="cd16475">
    <property type="entry name" value="RING-H2_RNF121-like"/>
    <property type="match status" value="1"/>
</dbReference>
<dbReference type="PANTHER" id="PTHR13407:SF0">
    <property type="entry name" value="FI05221P"/>
    <property type="match status" value="1"/>
</dbReference>
<dbReference type="Pfam" id="PF00097">
    <property type="entry name" value="zf-C3HC4"/>
    <property type="match status" value="1"/>
</dbReference>
<dbReference type="Gene3D" id="3.30.40.10">
    <property type="entry name" value="Zinc/RING finger domain, C3HC4 (zinc finger)"/>
    <property type="match status" value="1"/>
</dbReference>
<accession>A0ABR1B9Z8</accession>
<feature type="domain" description="RING-type" evidence="10">
    <location>
        <begin position="224"/>
        <end position="274"/>
    </location>
</feature>
<feature type="transmembrane region" description="Helical" evidence="9">
    <location>
        <begin position="138"/>
        <end position="165"/>
    </location>
</feature>
<evidence type="ECO:0000256" key="4">
    <source>
        <dbReference type="ARBA" id="ARBA00022771"/>
    </source>
</evidence>
<keyword evidence="3" id="KW-0479">Metal-binding</keyword>
<evidence type="ECO:0000256" key="3">
    <source>
        <dbReference type="ARBA" id="ARBA00022723"/>
    </source>
</evidence>
<keyword evidence="2 9" id="KW-0812">Transmembrane</keyword>
<reference evidence="11 12" key="1">
    <citation type="submission" date="2023-09" db="EMBL/GenBank/DDBJ databases">
        <title>Genomes of two closely related lineages of the louse Polyplax serrata with different host specificities.</title>
        <authorList>
            <person name="Martinu J."/>
            <person name="Tarabai H."/>
            <person name="Stefka J."/>
            <person name="Hypsa V."/>
        </authorList>
    </citation>
    <scope>NUCLEOTIDE SEQUENCE [LARGE SCALE GENOMIC DNA]</scope>
    <source>
        <strain evidence="11">98ZLc_SE</strain>
    </source>
</reference>
<keyword evidence="7 9" id="KW-0472">Membrane</keyword>
<keyword evidence="4 8" id="KW-0863">Zinc-finger</keyword>
<feature type="transmembrane region" description="Helical" evidence="9">
    <location>
        <begin position="76"/>
        <end position="95"/>
    </location>
</feature>
<evidence type="ECO:0000256" key="5">
    <source>
        <dbReference type="ARBA" id="ARBA00022833"/>
    </source>
</evidence>
<dbReference type="PROSITE" id="PS50089">
    <property type="entry name" value="ZF_RING_2"/>
    <property type="match status" value="1"/>
</dbReference>
<dbReference type="InterPro" id="IPR001841">
    <property type="entry name" value="Znf_RING"/>
</dbReference>
<dbReference type="InterPro" id="IPR018957">
    <property type="entry name" value="Znf_C3HC4_RING-type"/>
</dbReference>
<evidence type="ECO:0000256" key="7">
    <source>
        <dbReference type="ARBA" id="ARBA00023136"/>
    </source>
</evidence>
<name>A0ABR1B9Z8_POLSC</name>
<evidence type="ECO:0000256" key="8">
    <source>
        <dbReference type="PROSITE-ProRule" id="PRU00175"/>
    </source>
</evidence>
<dbReference type="InterPro" id="IPR040176">
    <property type="entry name" value="RNF121/RNF175"/>
</dbReference>
<evidence type="ECO:0000256" key="1">
    <source>
        <dbReference type="ARBA" id="ARBA00004141"/>
    </source>
</evidence>
<dbReference type="EMBL" id="JAWJWF010000002">
    <property type="protein sequence ID" value="KAK6637157.1"/>
    <property type="molecule type" value="Genomic_DNA"/>
</dbReference>
<dbReference type="InterPro" id="IPR013083">
    <property type="entry name" value="Znf_RING/FYVE/PHD"/>
</dbReference>
<comment type="subcellular location">
    <subcellularLocation>
        <location evidence="1">Membrane</location>
        <topology evidence="1">Multi-pass membrane protein</topology>
    </subcellularLocation>
</comment>
<dbReference type="SUPFAM" id="SSF57850">
    <property type="entry name" value="RING/U-box"/>
    <property type="match status" value="1"/>
</dbReference>
<dbReference type="Proteomes" id="UP001359485">
    <property type="component" value="Unassembled WGS sequence"/>
</dbReference>
<evidence type="ECO:0000256" key="2">
    <source>
        <dbReference type="ARBA" id="ARBA00022692"/>
    </source>
</evidence>
<dbReference type="PANTHER" id="PTHR13407">
    <property type="entry name" value="RNF121 PROTEIN"/>
    <property type="match status" value="1"/>
</dbReference>
<feature type="transmembrane region" description="Helical" evidence="9">
    <location>
        <begin position="102"/>
        <end position="118"/>
    </location>
</feature>
<evidence type="ECO:0000259" key="10">
    <source>
        <dbReference type="PROSITE" id="PS50089"/>
    </source>
</evidence>
<comment type="caution">
    <text evidence="11">The sequence shown here is derived from an EMBL/GenBank/DDBJ whole genome shotgun (WGS) entry which is preliminary data.</text>
</comment>
<keyword evidence="6 9" id="KW-1133">Transmembrane helix</keyword>
<evidence type="ECO:0000313" key="12">
    <source>
        <dbReference type="Proteomes" id="UP001359485"/>
    </source>
</evidence>
<proteinExistence type="predicted"/>
<dbReference type="SMART" id="SM00184">
    <property type="entry name" value="RING"/>
    <property type="match status" value="1"/>
</dbReference>
<feature type="transmembrane region" description="Helical" evidence="9">
    <location>
        <begin position="172"/>
        <end position="190"/>
    </location>
</feature>
<evidence type="ECO:0000256" key="6">
    <source>
        <dbReference type="ARBA" id="ARBA00022989"/>
    </source>
</evidence>
<organism evidence="11 12">
    <name type="scientific">Polyplax serrata</name>
    <name type="common">Common mouse louse</name>
    <dbReference type="NCBI Taxonomy" id="468196"/>
    <lineage>
        <taxon>Eukaryota</taxon>
        <taxon>Metazoa</taxon>
        <taxon>Ecdysozoa</taxon>
        <taxon>Arthropoda</taxon>
        <taxon>Hexapoda</taxon>
        <taxon>Insecta</taxon>
        <taxon>Pterygota</taxon>
        <taxon>Neoptera</taxon>
        <taxon>Paraneoptera</taxon>
        <taxon>Psocodea</taxon>
        <taxon>Troctomorpha</taxon>
        <taxon>Phthiraptera</taxon>
        <taxon>Anoplura</taxon>
        <taxon>Polyplacidae</taxon>
        <taxon>Polyplax</taxon>
    </lineage>
</organism>
<feature type="transmembrane region" description="Helical" evidence="9">
    <location>
        <begin position="52"/>
        <end position="70"/>
    </location>
</feature>
<gene>
    <name evidence="11" type="ORF">RUM44_007571</name>
</gene>
<keyword evidence="12" id="KW-1185">Reference proteome</keyword>
<evidence type="ECO:0000313" key="11">
    <source>
        <dbReference type="EMBL" id="KAK6637157.1"/>
    </source>
</evidence>
<evidence type="ECO:0000256" key="9">
    <source>
        <dbReference type="SAM" id="Phobius"/>
    </source>
</evidence>
<keyword evidence="5" id="KW-0862">Zinc</keyword>